<dbReference type="Pfam" id="PF00583">
    <property type="entry name" value="Acetyltransf_1"/>
    <property type="match status" value="1"/>
</dbReference>
<keyword evidence="3" id="KW-1185">Reference proteome</keyword>
<evidence type="ECO:0000313" key="2">
    <source>
        <dbReference type="EMBL" id="OYQ20385.1"/>
    </source>
</evidence>
<gene>
    <name evidence="2" type="ORF">CHR90_04760</name>
</gene>
<evidence type="ECO:0000313" key="3">
    <source>
        <dbReference type="Proteomes" id="UP000216361"/>
    </source>
</evidence>
<protein>
    <recommendedName>
        <fullName evidence="1">N-acetyltransferase domain-containing protein</fullName>
    </recommendedName>
</protein>
<comment type="caution">
    <text evidence="2">The sequence shown here is derived from an EMBL/GenBank/DDBJ whole genome shotgun (WGS) entry which is preliminary data.</text>
</comment>
<feature type="domain" description="N-acetyltransferase" evidence="1">
    <location>
        <begin position="1"/>
        <end position="158"/>
    </location>
</feature>
<dbReference type="SUPFAM" id="SSF55729">
    <property type="entry name" value="Acyl-CoA N-acyltransferases (Nat)"/>
    <property type="match status" value="1"/>
</dbReference>
<dbReference type="CDD" id="cd04301">
    <property type="entry name" value="NAT_SF"/>
    <property type="match status" value="1"/>
</dbReference>
<reference evidence="2 3" key="1">
    <citation type="submission" date="2017-07" db="EMBL/GenBank/DDBJ databases">
        <title>Elstera cyanobacteriorum sp. nov., a novel bacterium isolated from cyanobacterial aggregates in a eutrophic lake.</title>
        <authorList>
            <person name="Cai H."/>
        </authorList>
    </citation>
    <scope>NUCLEOTIDE SEQUENCE [LARGE SCALE GENOMIC DNA]</scope>
    <source>
        <strain evidence="2 3">TH019</strain>
    </source>
</reference>
<organism evidence="2 3">
    <name type="scientific">Elstera cyanobacteriorum</name>
    <dbReference type="NCBI Taxonomy" id="2022747"/>
    <lineage>
        <taxon>Bacteria</taxon>
        <taxon>Pseudomonadati</taxon>
        <taxon>Pseudomonadota</taxon>
        <taxon>Alphaproteobacteria</taxon>
        <taxon>Rhodospirillales</taxon>
        <taxon>Rhodospirillaceae</taxon>
        <taxon>Elstera</taxon>
    </lineage>
</organism>
<accession>A0A255XVD2</accession>
<dbReference type="GO" id="GO:0016747">
    <property type="term" value="F:acyltransferase activity, transferring groups other than amino-acyl groups"/>
    <property type="evidence" value="ECO:0007669"/>
    <property type="project" value="InterPro"/>
</dbReference>
<proteinExistence type="predicted"/>
<dbReference type="OrthoDB" id="9127144at2"/>
<dbReference type="AlphaFoldDB" id="A0A255XVD2"/>
<dbReference type="Proteomes" id="UP000216361">
    <property type="component" value="Unassembled WGS sequence"/>
</dbReference>
<name>A0A255XVD2_9PROT</name>
<dbReference type="InterPro" id="IPR000182">
    <property type="entry name" value="GNAT_dom"/>
</dbReference>
<dbReference type="InterPro" id="IPR016181">
    <property type="entry name" value="Acyl_CoA_acyltransferase"/>
</dbReference>
<dbReference type="PROSITE" id="PS51186">
    <property type="entry name" value="GNAT"/>
    <property type="match status" value="1"/>
</dbReference>
<dbReference type="EMBL" id="NOXS01000028">
    <property type="protein sequence ID" value="OYQ20385.1"/>
    <property type="molecule type" value="Genomic_DNA"/>
</dbReference>
<dbReference type="RefSeq" id="WP_094407848.1">
    <property type="nucleotide sequence ID" value="NZ_BMJZ01000008.1"/>
</dbReference>
<sequence>MIELTVTIPDHHPALTAWTLPPEQLEFTSLPSQLLPKLARQTERFPVTVLDEGRPIGFFLLAAGEHRDKYLPEPDPAALALTSLSIDPACQGRGIGLAAMQGVPGFVQRHFPDTRRIVLAVNQRNHTALRLYARAGFVISHTREGPVGPQWVMELPLTPA</sequence>
<dbReference type="Gene3D" id="3.40.630.30">
    <property type="match status" value="1"/>
</dbReference>
<evidence type="ECO:0000259" key="1">
    <source>
        <dbReference type="PROSITE" id="PS51186"/>
    </source>
</evidence>